<gene>
    <name evidence="6" type="ORF">JX265_005150</name>
</gene>
<evidence type="ECO:0000256" key="1">
    <source>
        <dbReference type="ARBA" id="ARBA00005466"/>
    </source>
</evidence>
<evidence type="ECO:0000313" key="6">
    <source>
        <dbReference type="EMBL" id="KAI1873528.1"/>
    </source>
</evidence>
<name>A0A9P9WPV0_9PEZI</name>
<keyword evidence="3" id="KW-0274">FAD</keyword>
<keyword evidence="4" id="KW-0560">Oxidoreductase</keyword>
<dbReference type="PANTHER" id="PTHR42973">
    <property type="entry name" value="BINDING OXIDOREDUCTASE, PUTATIVE (AFU_ORTHOLOGUE AFUA_1G17690)-RELATED"/>
    <property type="match status" value="1"/>
</dbReference>
<dbReference type="PROSITE" id="PS51387">
    <property type="entry name" value="FAD_PCMH"/>
    <property type="match status" value="1"/>
</dbReference>
<feature type="domain" description="FAD-binding PCMH-type" evidence="5">
    <location>
        <begin position="63"/>
        <end position="234"/>
    </location>
</feature>
<evidence type="ECO:0000256" key="4">
    <source>
        <dbReference type="ARBA" id="ARBA00023002"/>
    </source>
</evidence>
<organism evidence="6 7">
    <name type="scientific">Neoarthrinium moseri</name>
    <dbReference type="NCBI Taxonomy" id="1658444"/>
    <lineage>
        <taxon>Eukaryota</taxon>
        <taxon>Fungi</taxon>
        <taxon>Dikarya</taxon>
        <taxon>Ascomycota</taxon>
        <taxon>Pezizomycotina</taxon>
        <taxon>Sordariomycetes</taxon>
        <taxon>Xylariomycetidae</taxon>
        <taxon>Amphisphaeriales</taxon>
        <taxon>Apiosporaceae</taxon>
        <taxon>Neoarthrinium</taxon>
    </lineage>
</organism>
<dbReference type="InterPro" id="IPR016166">
    <property type="entry name" value="FAD-bd_PCMH"/>
</dbReference>
<evidence type="ECO:0000256" key="2">
    <source>
        <dbReference type="ARBA" id="ARBA00022630"/>
    </source>
</evidence>
<keyword evidence="7" id="KW-1185">Reference proteome</keyword>
<evidence type="ECO:0000256" key="3">
    <source>
        <dbReference type="ARBA" id="ARBA00022827"/>
    </source>
</evidence>
<dbReference type="Gene3D" id="3.30.465.10">
    <property type="match status" value="1"/>
</dbReference>
<comment type="caution">
    <text evidence="6">The sequence shown here is derived from an EMBL/GenBank/DDBJ whole genome shotgun (WGS) entry which is preliminary data.</text>
</comment>
<dbReference type="InterPro" id="IPR036318">
    <property type="entry name" value="FAD-bd_PCMH-like_sf"/>
</dbReference>
<evidence type="ECO:0000259" key="5">
    <source>
        <dbReference type="PROSITE" id="PS51387"/>
    </source>
</evidence>
<accession>A0A9P9WPV0</accession>
<keyword evidence="2" id="KW-0285">Flavoprotein</keyword>
<protein>
    <recommendedName>
        <fullName evidence="5">FAD-binding PCMH-type domain-containing protein</fullName>
    </recommendedName>
</protein>
<dbReference type="Pfam" id="PF01565">
    <property type="entry name" value="FAD_binding_4"/>
    <property type="match status" value="1"/>
</dbReference>
<dbReference type="Proteomes" id="UP000829685">
    <property type="component" value="Unassembled WGS sequence"/>
</dbReference>
<dbReference type="InterPro" id="IPR006094">
    <property type="entry name" value="Oxid_FAD_bind_N"/>
</dbReference>
<dbReference type="GO" id="GO:0071949">
    <property type="term" value="F:FAD binding"/>
    <property type="evidence" value="ECO:0007669"/>
    <property type="project" value="InterPro"/>
</dbReference>
<dbReference type="GO" id="GO:0016491">
    <property type="term" value="F:oxidoreductase activity"/>
    <property type="evidence" value="ECO:0007669"/>
    <property type="project" value="UniProtKB-KW"/>
</dbReference>
<dbReference type="InterPro" id="IPR050416">
    <property type="entry name" value="FAD-linked_Oxidoreductase"/>
</dbReference>
<evidence type="ECO:0000313" key="7">
    <source>
        <dbReference type="Proteomes" id="UP000829685"/>
    </source>
</evidence>
<dbReference type="SUPFAM" id="SSF56176">
    <property type="entry name" value="FAD-binding/transporter-associated domain-like"/>
    <property type="match status" value="1"/>
</dbReference>
<dbReference type="EMBL" id="JAFIMR010000010">
    <property type="protein sequence ID" value="KAI1873528.1"/>
    <property type="molecule type" value="Genomic_DNA"/>
</dbReference>
<comment type="similarity">
    <text evidence="1">Belongs to the oxygen-dependent FAD-linked oxidoreductase family.</text>
</comment>
<reference evidence="6" key="1">
    <citation type="submission" date="2021-03" db="EMBL/GenBank/DDBJ databases">
        <title>Revisited historic fungal species revealed as producer of novel bioactive compounds through whole genome sequencing and comparative genomics.</title>
        <authorList>
            <person name="Vignolle G.A."/>
            <person name="Hochenegger N."/>
            <person name="Mach R.L."/>
            <person name="Mach-Aigner A.R."/>
            <person name="Javad Rahimi M."/>
            <person name="Salim K.A."/>
            <person name="Chan C.M."/>
            <person name="Lim L.B.L."/>
            <person name="Cai F."/>
            <person name="Druzhinina I.S."/>
            <person name="U'Ren J.M."/>
            <person name="Derntl C."/>
        </authorList>
    </citation>
    <scope>NUCLEOTIDE SEQUENCE</scope>
    <source>
        <strain evidence="6">TUCIM 5799</strain>
    </source>
</reference>
<sequence length="506" mass="55453">MKATRTEAYGMAIAATIVTGALASDKTICCQALDGIAQLEGTIYHPNTPAYDERMKTYWSLSAALEPWCMVLPRTAEDVSIIITTIVDNECPFGIRGGGHGAHALSNSLQEGITIDMGFFNTTSYNAYTKIASIGPGAHWGEVYNTLTPHGVTVTGGRSSSVGVGGFLLGGGNSFHSGSHGFGCDQVQNYEIVLADGQIINANQEGNPDLWKALKGGSGNIGLVTRFDLYTIEFQDPSIPHIWGGIVGYDYAQTEAIIDAFVDFTNKVGDDVYSSSIIIWAYNSLAGSFYIRCMLDNVANEEYAPAFNKYLSVGNQTSNSLRSATMSNITDELVRDYRTYTIWFTGTYANDPRILRFIASKHEEMMLTLDSILGPDSGLSSSQQCQPMTQSMISRGQGNNVLGLEERIASSGRPGFMCLIYVGVERAEHETLAFPYVESFWKDVDEYADSLDGNWGWRYLNYAYRTQEPISGYGAENVDKIKKAAQKYDPKGVFQRLRSSGFKIPK</sequence>
<dbReference type="InterPro" id="IPR016169">
    <property type="entry name" value="FAD-bd_PCMH_sub2"/>
</dbReference>
<dbReference type="AlphaFoldDB" id="A0A9P9WPV0"/>
<proteinExistence type="inferred from homology"/>
<dbReference type="PANTHER" id="PTHR42973:SF53">
    <property type="entry name" value="FAD-BINDING PCMH-TYPE DOMAIN-CONTAINING PROTEIN-RELATED"/>
    <property type="match status" value="1"/>
</dbReference>